<gene>
    <name evidence="3" type="ORF">N0F65_003069</name>
</gene>
<dbReference type="GO" id="GO:0009507">
    <property type="term" value="C:chloroplast"/>
    <property type="evidence" value="ECO:0007669"/>
    <property type="project" value="TreeGrafter"/>
</dbReference>
<dbReference type="PANTHER" id="PTHR47936:SF1">
    <property type="entry name" value="PENTATRICOPEPTIDE REPEAT-CONTAINING PROTEIN GUN1, CHLOROPLASTIC"/>
    <property type="match status" value="1"/>
</dbReference>
<dbReference type="Pfam" id="PF01535">
    <property type="entry name" value="PPR"/>
    <property type="match status" value="2"/>
</dbReference>
<organism evidence="3 4">
    <name type="scientific">Lagenidium giganteum</name>
    <dbReference type="NCBI Taxonomy" id="4803"/>
    <lineage>
        <taxon>Eukaryota</taxon>
        <taxon>Sar</taxon>
        <taxon>Stramenopiles</taxon>
        <taxon>Oomycota</taxon>
        <taxon>Peronosporomycetes</taxon>
        <taxon>Pythiales</taxon>
        <taxon>Pythiaceae</taxon>
    </lineage>
</organism>
<dbReference type="Proteomes" id="UP001146120">
    <property type="component" value="Unassembled WGS sequence"/>
</dbReference>
<keyword evidence="4" id="KW-1185">Reference proteome</keyword>
<dbReference type="EMBL" id="DAKRPA010000227">
    <property type="protein sequence ID" value="DAZ94899.1"/>
    <property type="molecule type" value="Genomic_DNA"/>
</dbReference>
<dbReference type="GO" id="GO:0031930">
    <property type="term" value="P:mitochondria-nucleus signaling pathway"/>
    <property type="evidence" value="ECO:0007669"/>
    <property type="project" value="TreeGrafter"/>
</dbReference>
<accession>A0AAV2YNH6</accession>
<comment type="caution">
    <text evidence="3">The sequence shown here is derived from an EMBL/GenBank/DDBJ whole genome shotgun (WGS) entry which is preliminary data.</text>
</comment>
<evidence type="ECO:0000313" key="3">
    <source>
        <dbReference type="EMBL" id="DAZ94899.1"/>
    </source>
</evidence>
<dbReference type="InterPro" id="IPR002885">
    <property type="entry name" value="PPR_rpt"/>
</dbReference>
<dbReference type="Gene3D" id="1.25.40.10">
    <property type="entry name" value="Tetratricopeptide repeat domain"/>
    <property type="match status" value="2"/>
</dbReference>
<dbReference type="InterPro" id="IPR011990">
    <property type="entry name" value="TPR-like_helical_dom_sf"/>
</dbReference>
<dbReference type="AlphaFoldDB" id="A0AAV2YNH6"/>
<protein>
    <submittedName>
        <fullName evidence="3">Uncharacterized protein</fullName>
    </submittedName>
</protein>
<dbReference type="PANTHER" id="PTHR47936">
    <property type="entry name" value="PPR_LONG DOMAIN-CONTAINING PROTEIN"/>
    <property type="match status" value="1"/>
</dbReference>
<sequence>MWNICRRVALQQLKRHASPAQHALSAWSSVPFRATFANIAGVELEQLTTSTRRDLVTDLGEKKLSEVRLALSKEFVDLTAKEDVPSHDVKQLFTAAVKTNCPSLMLSAFHFLEERAPEALDFVMYGEVYRVLSRDHDSEKMLAIYEKARPRFEERGPCPELIYRFGIVGKLEANDLEGAQAVWEEMLDAVVDPPNEVSSRLMLALARGGKTADVERLYEIVDPQVGTWHETAIDRVILSLGICKQPEKAFEFYCNSSMKLSSSTLITLLSVCRNNACDRQAADILANRKRFNLVLDSRAYNAILETLEFLGRPEELSELLDEMRENGVKFDVKTKMIIQRNQAHMQGTAYENLAKPASIRAGNKKQKKTSAAAEALPQLRQLLESQQHAEAAALVDSLRAPSDGSQSPRILPGSVAREAALAYMHNGEHDKVAELVQQFSTEKGKVASALAEIITFYLPSGKNPGDEKLAYQAMKAQQFQGGYIFHIDDALSLFRKHRDSAAAATLLDQVMRVHAEGKNGDADAKGKRVYSYNFGRVVSRALQILAENGEQDQLEAAFDTMTELGFTMTPASYAMVFSAMREVNVKQLNAAKKSNAKVSAPLFSADDFDRVWKDMQKRNVEMTKSVLGHICVPLAEGSKRQRLELLEAFEQVQKRKDDDYRLPAICYTALIECAAKDGSLEDVQRLFDEATATAGPNNQGNISKDWFNTLIRKQAEAGDADAAFKTFMAMKTKCGGYSYKAMILALRACAAANDVDRVTMLLELFEERQFRMSLQDAYDLVHVAKEAKSATFAAEVVRLFEVSHVTSTDSSEGDSTRHRRRDRLMLKRMMTVYRVALSLSENSGDWKKALHFSAKLNQLQEEAGAGQDERHQY</sequence>
<evidence type="ECO:0000256" key="2">
    <source>
        <dbReference type="PROSITE-ProRule" id="PRU00708"/>
    </source>
</evidence>
<feature type="repeat" description="PPR" evidence="2">
    <location>
        <begin position="296"/>
        <end position="330"/>
    </location>
</feature>
<name>A0AAV2YNH6_9STRA</name>
<evidence type="ECO:0000313" key="4">
    <source>
        <dbReference type="Proteomes" id="UP001146120"/>
    </source>
</evidence>
<proteinExistence type="predicted"/>
<reference evidence="3" key="2">
    <citation type="journal article" date="2023" name="Microbiol Resour">
        <title>Decontamination and Annotation of the Draft Genome Sequence of the Oomycete Lagenidium giganteum ARSEF 373.</title>
        <authorList>
            <person name="Morgan W.R."/>
            <person name="Tartar A."/>
        </authorList>
    </citation>
    <scope>NUCLEOTIDE SEQUENCE</scope>
    <source>
        <strain evidence="3">ARSEF 373</strain>
    </source>
</reference>
<dbReference type="PROSITE" id="PS51375">
    <property type="entry name" value="PPR"/>
    <property type="match status" value="1"/>
</dbReference>
<keyword evidence="1" id="KW-0677">Repeat</keyword>
<evidence type="ECO:0000256" key="1">
    <source>
        <dbReference type="ARBA" id="ARBA00022737"/>
    </source>
</evidence>
<reference evidence="3" key="1">
    <citation type="submission" date="2022-11" db="EMBL/GenBank/DDBJ databases">
        <authorList>
            <person name="Morgan W.R."/>
            <person name="Tartar A."/>
        </authorList>
    </citation>
    <scope>NUCLEOTIDE SEQUENCE</scope>
    <source>
        <strain evidence="3">ARSEF 373</strain>
    </source>
</reference>